<evidence type="ECO:0000313" key="1">
    <source>
        <dbReference type="EMBL" id="VGM95153.1"/>
    </source>
</evidence>
<dbReference type="AlphaFoldDB" id="A0A486XD49"/>
<dbReference type="EMBL" id="CAAHDN010000007">
    <property type="protein sequence ID" value="VGM95153.1"/>
    <property type="molecule type" value="Genomic_DNA"/>
</dbReference>
<sequence>MEQTNLQQIKDLVLSSVKVGSTDYPIAILPDNMSIHSLEKQNKHRNTFRAKFNTYNFDSLIAYAKSHEQEGAQCFIDEKNLGAEIVFDVGNLTAPLHAQHRATLRMEKTAAFKALCDFQGSKCDQRTFSDWLEDWGDYITAYTDDEEKMSLSNAVQAVRKITLDYARNEDHEVGDFSASRSAMESVEAKSKLQLPKYFVFNTVTYKGLDCQAFTLRLSILTGGDKPVLVARLIKAEQIQEAIAKEFADKLTSELKDTDITVNIGTVEI</sequence>
<reference evidence="1" key="1">
    <citation type="submission" date="2019-03" db="EMBL/GenBank/DDBJ databases">
        <authorList>
            <consortium name="Pathogen Informatics"/>
        </authorList>
    </citation>
    <scope>NUCLEOTIDE SEQUENCE</scope>
    <source>
        <strain evidence="1">Unknown</strain>
    </source>
</reference>
<accession>A0A486XD49</accession>
<protein>
    <submittedName>
        <fullName evidence="1">Uncharacterized conserved protein</fullName>
    </submittedName>
</protein>
<gene>
    <name evidence="1" type="ORF">NCTC4101_00513</name>
</gene>
<name>A0A486XD49_9PAST</name>
<dbReference type="InterPro" id="IPR019276">
    <property type="entry name" value="DUF2303"/>
</dbReference>
<proteinExistence type="predicted"/>
<dbReference type="Pfam" id="PF10065">
    <property type="entry name" value="DUF2303"/>
    <property type="match status" value="1"/>
</dbReference>
<organism evidence="1">
    <name type="scientific">uncultured Avibacterium sp</name>
    <dbReference type="NCBI Taxonomy" id="1936169"/>
    <lineage>
        <taxon>Bacteria</taxon>
        <taxon>Pseudomonadati</taxon>
        <taxon>Pseudomonadota</taxon>
        <taxon>Gammaproteobacteria</taxon>
        <taxon>Pasteurellales</taxon>
        <taxon>Pasteurellaceae</taxon>
        <taxon>Avibacterium</taxon>
        <taxon>environmental samples</taxon>
    </lineage>
</organism>